<feature type="domain" description="F-box" evidence="1">
    <location>
        <begin position="18"/>
        <end position="65"/>
    </location>
</feature>
<dbReference type="EMBL" id="CDMC01000027">
    <property type="protein sequence ID" value="CEL11509.1"/>
    <property type="molecule type" value="Genomic_DNA"/>
</dbReference>
<keyword evidence="3" id="KW-1185">Reference proteome</keyword>
<dbReference type="Proteomes" id="UP000054771">
    <property type="component" value="Unassembled WGS sequence"/>
</dbReference>
<dbReference type="InterPro" id="IPR036047">
    <property type="entry name" value="F-box-like_dom_sf"/>
</dbReference>
<dbReference type="Gene3D" id="1.20.1280.50">
    <property type="match status" value="1"/>
</dbReference>
<evidence type="ECO:0000259" key="1">
    <source>
        <dbReference type="PROSITE" id="PS50181"/>
    </source>
</evidence>
<dbReference type="PROSITE" id="PS50181">
    <property type="entry name" value="FBOX"/>
    <property type="match status" value="1"/>
</dbReference>
<dbReference type="Pfam" id="PF00646">
    <property type="entry name" value="F-box"/>
    <property type="match status" value="1"/>
</dbReference>
<dbReference type="AlphaFoldDB" id="A0A0U4ZQ96"/>
<dbReference type="OrthoDB" id="10389203at2759"/>
<sequence>MPARRGRLRAETAAPSCLDPLSRLNHDVVHMILLYLAIDDILRLELVSRAWRDLVREWMRRFGTRYLIQPTWYPGGLAEPMKPLPYEELRNHVRTIHRTQTGLLSSAHNFEDMAFFAVGAQYAVWVSRSDASSSQRHRHANYEMPSDIISWRSMAAGRPQMAVKAARLWRVGSEGVTVGSLLVNEEGILFVSLKYGHPHLKGERDIVYSLATNKIIWSRDRDIRRAEAFMPFAIGVSHIYAASWDPAEERYMLVAEDFRRKKRRYASAGLPSNWPFAYDHFHDFQSYGMEFAKVARISDEEELVLQLKQTGDSSSREIEIIRGTDGTLVGRVPCTRRDLHCAMSHPPTGHIAFTTPTWRLPEKVENALEAFGRYQVFITRRFSNHCEVGLQLLSVDVVLVPREWLIRPNYRLESLVVIDPFHRTAFVSSARKAKEEYSNSGWTIFSCPLVLTEDSGLCAAAMAAIPHALAGSKDIEDPNVVSQCYILAEGNKITLPAKPKKGRDKREALELPHPMGNWHGRVAGGQVSLFLEEEHYVLNFV</sequence>
<dbReference type="SUPFAM" id="SSF81383">
    <property type="entry name" value="F-box domain"/>
    <property type="match status" value="1"/>
</dbReference>
<dbReference type="CDD" id="cd09917">
    <property type="entry name" value="F-box_SF"/>
    <property type="match status" value="1"/>
</dbReference>
<evidence type="ECO:0000313" key="3">
    <source>
        <dbReference type="Proteomes" id="UP000054771"/>
    </source>
</evidence>
<organism evidence="2 3">
    <name type="scientific">Aspergillus calidoustus</name>
    <dbReference type="NCBI Taxonomy" id="454130"/>
    <lineage>
        <taxon>Eukaryota</taxon>
        <taxon>Fungi</taxon>
        <taxon>Dikarya</taxon>
        <taxon>Ascomycota</taxon>
        <taxon>Pezizomycotina</taxon>
        <taxon>Eurotiomycetes</taxon>
        <taxon>Eurotiomycetidae</taxon>
        <taxon>Eurotiales</taxon>
        <taxon>Aspergillaceae</taxon>
        <taxon>Aspergillus</taxon>
        <taxon>Aspergillus subgen. Nidulantes</taxon>
    </lineage>
</organism>
<proteinExistence type="predicted"/>
<dbReference type="InterPro" id="IPR001810">
    <property type="entry name" value="F-box_dom"/>
</dbReference>
<protein>
    <recommendedName>
        <fullName evidence="1">F-box domain-containing protein</fullName>
    </recommendedName>
</protein>
<evidence type="ECO:0000313" key="2">
    <source>
        <dbReference type="EMBL" id="CEL11509.1"/>
    </source>
</evidence>
<gene>
    <name evidence="2" type="ORF">ASPCAL14611</name>
</gene>
<reference evidence="3" key="1">
    <citation type="journal article" date="2016" name="Genome Announc.">
        <title>Draft genome sequences of fungus Aspergillus calidoustus.</title>
        <authorList>
            <person name="Horn F."/>
            <person name="Linde J."/>
            <person name="Mattern D.J."/>
            <person name="Walther G."/>
            <person name="Guthke R."/>
            <person name="Scherlach K."/>
            <person name="Martin K."/>
            <person name="Brakhage A.A."/>
            <person name="Petzke L."/>
            <person name="Valiante V."/>
        </authorList>
    </citation>
    <scope>NUCLEOTIDE SEQUENCE [LARGE SCALE GENOMIC DNA]</scope>
    <source>
        <strain evidence="3">SF006504</strain>
    </source>
</reference>
<name>A0A0U4ZQ96_ASPCI</name>
<accession>A0A0U4ZQ96</accession>